<dbReference type="EMBL" id="LZIN01000081">
    <property type="protein sequence ID" value="OBG02357.1"/>
    <property type="molecule type" value="Genomic_DNA"/>
</dbReference>
<proteinExistence type="predicted"/>
<reference evidence="3" key="1">
    <citation type="submission" date="2016-06" db="EMBL/GenBank/DDBJ databases">
        <authorList>
            <person name="Sutton G."/>
            <person name="Brinkac L."/>
            <person name="Sanka R."/>
            <person name="Adams M."/>
            <person name="Lau E."/>
            <person name="Mehaffy C."/>
            <person name="Tameris M."/>
            <person name="Hatherill M."/>
            <person name="Hanekom W."/>
            <person name="Mahomed H."/>
            <person name="Mcshane H."/>
        </authorList>
    </citation>
    <scope>NUCLEOTIDE SEQUENCE [LARGE SCALE GENOMIC DNA]</scope>
    <source>
        <strain evidence="3">852014-51077_SCH5608930-a</strain>
    </source>
</reference>
<feature type="region of interest" description="Disordered" evidence="1">
    <location>
        <begin position="1"/>
        <end position="85"/>
    </location>
</feature>
<evidence type="ECO:0000313" key="3">
    <source>
        <dbReference type="Proteomes" id="UP000093985"/>
    </source>
</evidence>
<sequence length="219" mass="23934">MPADDSDRPGDDEADPGDIARAVGDDHDQPWQYPWDPPPPTDSAPGGGYWDIDGQTPYQSGPGGGPPMGPIAAPTPWHRDVTPVTGASSGLEEVVAPQPNGWGVQPAWTLQEAYRFRVVGEGFNGAPGHVRWVQRDGKWYQAKWIDYDFEAEHVRALVPHNDAEGYGLKPWGMNKWNPIDVKDIYQLQVHNPRLSLSLPTPVGGAFQMPASTPRVVSGR</sequence>
<accession>A0A1A2EB15</accession>
<dbReference type="Proteomes" id="UP000093985">
    <property type="component" value="Unassembled WGS sequence"/>
</dbReference>
<comment type="caution">
    <text evidence="2">The sequence shown here is derived from an EMBL/GenBank/DDBJ whole genome shotgun (WGS) entry which is preliminary data.</text>
</comment>
<evidence type="ECO:0000313" key="2">
    <source>
        <dbReference type="EMBL" id="OBG02357.1"/>
    </source>
</evidence>
<dbReference type="RefSeq" id="WP_064856385.1">
    <property type="nucleotide sequence ID" value="NZ_LZIM01000031.1"/>
</dbReference>
<organism evidence="2 3">
    <name type="scientific">Mycolicibacter sinensis (strain JDM601)</name>
    <name type="common">Mycobacterium sinense</name>
    <dbReference type="NCBI Taxonomy" id="875328"/>
    <lineage>
        <taxon>Bacteria</taxon>
        <taxon>Bacillati</taxon>
        <taxon>Actinomycetota</taxon>
        <taxon>Actinomycetes</taxon>
        <taxon>Mycobacteriales</taxon>
        <taxon>Mycobacteriaceae</taxon>
        <taxon>Mycolicibacter</taxon>
    </lineage>
</organism>
<evidence type="ECO:0000256" key="1">
    <source>
        <dbReference type="SAM" id="MobiDB-lite"/>
    </source>
</evidence>
<protein>
    <submittedName>
        <fullName evidence="2">Uncharacterized protein</fullName>
    </submittedName>
</protein>
<dbReference type="AlphaFoldDB" id="A0A1A2EB15"/>
<gene>
    <name evidence="2" type="ORF">A5771_15485</name>
</gene>
<name>A0A1A2EB15_MYCSD</name>
<feature type="compositionally biased region" description="Basic and acidic residues" evidence="1">
    <location>
        <begin position="1"/>
        <end position="11"/>
    </location>
</feature>